<dbReference type="InterPro" id="IPR011032">
    <property type="entry name" value="GroES-like_sf"/>
</dbReference>
<reference evidence="2 3" key="1">
    <citation type="submission" date="2019-08" db="EMBL/GenBank/DDBJ databases">
        <authorList>
            <person name="Shi S."/>
        </authorList>
    </citation>
    <scope>NUCLEOTIDE SEQUENCE [LARGE SCALE GENOMIC DNA]</scope>
    <source>
        <strain evidence="2 3">GY10130</strain>
    </source>
</reference>
<sequence>MKAIFYEKNGGAEVLQYGDRPQPEVKKGQLLVRVHAASVNPVDWKLRENKLLSPVTALSGGVVPGRDLAGDVVETGEGVTRFKTGDKVFGMLDSIDGGAYAEFALIPEAVAEFIPDNISYLEAAAVPLVSPTALQALRDKGELTQGEHVLVNGASSAVGLFAVQLAKLLGATEVTGVCSTAHVDLVKEVGADRVIDYKKEDFTEEKNRYDLIFDAVAKSTFASSKGSLRENGRFVTTVPSPKDILGFATSVFSDKKAKSLLVADKGPDLFLIGEWLQAGKLKVIIDKVYPLQEAAEAHRYSEQGEASGKIVLDVK</sequence>
<dbReference type="Gene3D" id="3.40.50.720">
    <property type="entry name" value="NAD(P)-binding Rossmann-like Domain"/>
    <property type="match status" value="1"/>
</dbReference>
<dbReference type="EMBL" id="VRTY01000142">
    <property type="protein sequence ID" value="TXK23594.1"/>
    <property type="molecule type" value="Genomic_DNA"/>
</dbReference>
<feature type="domain" description="Enoyl reductase (ER)" evidence="1">
    <location>
        <begin position="10"/>
        <end position="312"/>
    </location>
</feature>
<dbReference type="InterPro" id="IPR013154">
    <property type="entry name" value="ADH-like_N"/>
</dbReference>
<dbReference type="PANTHER" id="PTHR44013:SF1">
    <property type="entry name" value="ZINC-TYPE ALCOHOL DEHYDROGENASE-LIKE PROTEIN C16A3.02C"/>
    <property type="match status" value="1"/>
</dbReference>
<dbReference type="InterPro" id="IPR020843">
    <property type="entry name" value="ER"/>
</dbReference>
<dbReference type="Proteomes" id="UP000321926">
    <property type="component" value="Unassembled WGS sequence"/>
</dbReference>
<dbReference type="Pfam" id="PF13602">
    <property type="entry name" value="ADH_zinc_N_2"/>
    <property type="match status" value="1"/>
</dbReference>
<dbReference type="SUPFAM" id="SSF50129">
    <property type="entry name" value="GroES-like"/>
    <property type="match status" value="1"/>
</dbReference>
<proteinExistence type="predicted"/>
<keyword evidence="3" id="KW-1185">Reference proteome</keyword>
<dbReference type="Gene3D" id="3.90.180.10">
    <property type="entry name" value="Medium-chain alcohol dehydrogenases, catalytic domain"/>
    <property type="match status" value="1"/>
</dbReference>
<evidence type="ECO:0000313" key="3">
    <source>
        <dbReference type="Proteomes" id="UP000321926"/>
    </source>
</evidence>
<accession>A0A5C8IRA6</accession>
<dbReference type="Pfam" id="PF08240">
    <property type="entry name" value="ADH_N"/>
    <property type="match status" value="1"/>
</dbReference>
<dbReference type="InterPro" id="IPR052733">
    <property type="entry name" value="Chloroplast_QOR"/>
</dbReference>
<dbReference type="RefSeq" id="WP_147924018.1">
    <property type="nucleotide sequence ID" value="NZ_VRTY01000142.1"/>
</dbReference>
<dbReference type="OrthoDB" id="648910at2"/>
<dbReference type="CDD" id="cd08267">
    <property type="entry name" value="MDR1"/>
    <property type="match status" value="1"/>
</dbReference>
<protein>
    <submittedName>
        <fullName evidence="2">NAD(P)-dependent alcohol dehydrogenase</fullName>
    </submittedName>
</protein>
<dbReference type="SUPFAM" id="SSF51735">
    <property type="entry name" value="NAD(P)-binding Rossmann-fold domains"/>
    <property type="match status" value="1"/>
</dbReference>
<dbReference type="GO" id="GO:0016491">
    <property type="term" value="F:oxidoreductase activity"/>
    <property type="evidence" value="ECO:0007669"/>
    <property type="project" value="InterPro"/>
</dbReference>
<gene>
    <name evidence="2" type="ORF">FVR03_22420</name>
</gene>
<dbReference type="SMART" id="SM00829">
    <property type="entry name" value="PKS_ER"/>
    <property type="match status" value="1"/>
</dbReference>
<comment type="caution">
    <text evidence="2">The sequence shown here is derived from an EMBL/GenBank/DDBJ whole genome shotgun (WGS) entry which is preliminary data.</text>
</comment>
<organism evidence="2 3">
    <name type="scientific">Pontibacter qinzhouensis</name>
    <dbReference type="NCBI Taxonomy" id="2603253"/>
    <lineage>
        <taxon>Bacteria</taxon>
        <taxon>Pseudomonadati</taxon>
        <taxon>Bacteroidota</taxon>
        <taxon>Cytophagia</taxon>
        <taxon>Cytophagales</taxon>
        <taxon>Hymenobacteraceae</taxon>
        <taxon>Pontibacter</taxon>
    </lineage>
</organism>
<evidence type="ECO:0000313" key="2">
    <source>
        <dbReference type="EMBL" id="TXK23594.1"/>
    </source>
</evidence>
<evidence type="ECO:0000259" key="1">
    <source>
        <dbReference type="SMART" id="SM00829"/>
    </source>
</evidence>
<dbReference type="AlphaFoldDB" id="A0A5C8IRA6"/>
<name>A0A5C8IRA6_9BACT</name>
<dbReference type="PANTHER" id="PTHR44013">
    <property type="entry name" value="ZINC-TYPE ALCOHOL DEHYDROGENASE-LIKE PROTEIN C16A3.02C"/>
    <property type="match status" value="1"/>
</dbReference>
<dbReference type="InterPro" id="IPR036291">
    <property type="entry name" value="NAD(P)-bd_dom_sf"/>
</dbReference>